<dbReference type="PANTHER" id="PTHR46033">
    <property type="entry name" value="PROTEIN MAIN-LIKE 2"/>
    <property type="match status" value="1"/>
</dbReference>
<comment type="caution">
    <text evidence="3">The sequence shown here is derived from an EMBL/GenBank/DDBJ whole genome shotgun (WGS) entry which is preliminary data.</text>
</comment>
<sequence>MEDHTADSLVEEREELMVPPGGGNPVFRNAHFLKPIISKHHFHLPPPPTSFFFSKPTFFKKWNFGLCKSSPSEKWKLWVKNMKPKYQEIWKISGVYHAILASTYSVPRDKMLILGLAEYWCCDTNTFIFPWGEVTITLEDVMQLGCFSVLGSSFLTSLNGQFIDVFDCLRSGVKKIKYASGGSVTPCMWMEHFMSSGVDIEHEAFLLYWLSKFVFPRSQILVQDFQVAICLSRGNTIALAPVVLACIYRDMSVLHNSMVKSVESESRIRVTFPTWHYDLVQMWVWERFAGFRPHPNVIEREEPRSARWNGVAKLNISNVRTSFDNAKLSFLWRPYAMISSYSMLSNMYKDNEQWVVVESDAVESYARCLRASKLAGLGYTEQYLPHRVAMQFGFDQDVPPLVMNLGLGSYDMPIRGVKLYIPPRLFQSNVSSRYVAWWRGLAAVNEKMANNSNHNKELLPMVSCGHNKNAESLNTHGSSGSAEDRPENGVTTAQLMILSGRSDSFDSKNDLDDDPVIDCNDNVEEDSLTIAQLLIRSRKINNFENARDAGDELVLNTVTSNLMAFAICPDATKKLTCTSEQVESSVPVTPTSNSSAEKVSGPKEDAIMTRSFEFTNEPLEMSVHSMPSPDKGKKKKSSIERQTEVEKYAVVNSEDNIVKHGMPCYNGKKRKSSTKGETVVNPEDNIINLEEESYEDTTLESEHLGLEARIWRLENILDRIKAAKFSLEM</sequence>
<evidence type="ECO:0000256" key="1">
    <source>
        <dbReference type="SAM" id="MobiDB-lite"/>
    </source>
</evidence>
<protein>
    <submittedName>
        <fullName evidence="3">PMD domain-containing protein</fullName>
    </submittedName>
</protein>
<dbReference type="Pfam" id="PF10536">
    <property type="entry name" value="PMD"/>
    <property type="match status" value="1"/>
</dbReference>
<reference evidence="3" key="2">
    <citation type="submission" date="2023-05" db="EMBL/GenBank/DDBJ databases">
        <authorList>
            <person name="Schelkunov M.I."/>
        </authorList>
    </citation>
    <scope>NUCLEOTIDE SEQUENCE</scope>
    <source>
        <strain evidence="3">Hsosn_3</strain>
        <tissue evidence="3">Leaf</tissue>
    </source>
</reference>
<dbReference type="InterPro" id="IPR044824">
    <property type="entry name" value="MAIN-like"/>
</dbReference>
<dbReference type="PANTHER" id="PTHR46033:SF80">
    <property type="entry name" value="PROTEIN MAIN-LIKE 2-LIKE"/>
    <property type="match status" value="1"/>
</dbReference>
<dbReference type="AlphaFoldDB" id="A0AAD8MD78"/>
<accession>A0AAD8MD78</accession>
<dbReference type="InterPro" id="IPR019557">
    <property type="entry name" value="AminoTfrase-like_pln_mobile"/>
</dbReference>
<feature type="region of interest" description="Disordered" evidence="1">
    <location>
        <begin position="581"/>
        <end position="641"/>
    </location>
</feature>
<gene>
    <name evidence="3" type="ORF">POM88_035378</name>
</gene>
<keyword evidence="4" id="KW-1185">Reference proteome</keyword>
<evidence type="ECO:0000259" key="2">
    <source>
        <dbReference type="Pfam" id="PF10536"/>
    </source>
</evidence>
<feature type="domain" description="Aminotransferase-like plant mobile" evidence="2">
    <location>
        <begin position="94"/>
        <end position="439"/>
    </location>
</feature>
<organism evidence="3 4">
    <name type="scientific">Heracleum sosnowskyi</name>
    <dbReference type="NCBI Taxonomy" id="360622"/>
    <lineage>
        <taxon>Eukaryota</taxon>
        <taxon>Viridiplantae</taxon>
        <taxon>Streptophyta</taxon>
        <taxon>Embryophyta</taxon>
        <taxon>Tracheophyta</taxon>
        <taxon>Spermatophyta</taxon>
        <taxon>Magnoliopsida</taxon>
        <taxon>eudicotyledons</taxon>
        <taxon>Gunneridae</taxon>
        <taxon>Pentapetalae</taxon>
        <taxon>asterids</taxon>
        <taxon>campanulids</taxon>
        <taxon>Apiales</taxon>
        <taxon>Apiaceae</taxon>
        <taxon>Apioideae</taxon>
        <taxon>apioid superclade</taxon>
        <taxon>Tordylieae</taxon>
        <taxon>Tordyliinae</taxon>
        <taxon>Heracleum</taxon>
    </lineage>
</organism>
<name>A0AAD8MD78_9APIA</name>
<feature type="compositionally biased region" description="Low complexity" evidence="1">
    <location>
        <begin position="584"/>
        <end position="595"/>
    </location>
</feature>
<evidence type="ECO:0000313" key="4">
    <source>
        <dbReference type="Proteomes" id="UP001237642"/>
    </source>
</evidence>
<dbReference type="Proteomes" id="UP001237642">
    <property type="component" value="Unassembled WGS sequence"/>
</dbReference>
<reference evidence="3" key="1">
    <citation type="submission" date="2023-02" db="EMBL/GenBank/DDBJ databases">
        <title>Genome of toxic invasive species Heracleum sosnowskyi carries increased number of genes despite the absence of recent whole-genome duplications.</title>
        <authorList>
            <person name="Schelkunov M."/>
            <person name="Shtratnikova V."/>
            <person name="Makarenko M."/>
            <person name="Klepikova A."/>
            <person name="Omelchenko D."/>
            <person name="Novikova G."/>
            <person name="Obukhova E."/>
            <person name="Bogdanov V."/>
            <person name="Penin A."/>
            <person name="Logacheva M."/>
        </authorList>
    </citation>
    <scope>NUCLEOTIDE SEQUENCE</scope>
    <source>
        <strain evidence="3">Hsosn_3</strain>
        <tissue evidence="3">Leaf</tissue>
    </source>
</reference>
<dbReference type="EMBL" id="JAUIZM010000008">
    <property type="protein sequence ID" value="KAK1369286.1"/>
    <property type="molecule type" value="Genomic_DNA"/>
</dbReference>
<dbReference type="GO" id="GO:0010073">
    <property type="term" value="P:meristem maintenance"/>
    <property type="evidence" value="ECO:0007669"/>
    <property type="project" value="InterPro"/>
</dbReference>
<proteinExistence type="predicted"/>
<evidence type="ECO:0000313" key="3">
    <source>
        <dbReference type="EMBL" id="KAK1369286.1"/>
    </source>
</evidence>